<name>A0A252EEB0_9PROT</name>
<dbReference type="EMBL" id="JOOZ01000145">
    <property type="protein sequence ID" value="OUL64632.1"/>
    <property type="molecule type" value="Genomic_DNA"/>
</dbReference>
<reference evidence="1 2" key="1">
    <citation type="submission" date="2014-06" db="EMBL/GenBank/DDBJ databases">
        <authorList>
            <person name="Ju J."/>
            <person name="Zhang J."/>
        </authorList>
    </citation>
    <scope>NUCLEOTIDE SEQUENCE [LARGE SCALE GENOMIC DNA]</scope>
    <source>
        <strain evidence="1">DmL_050</strain>
    </source>
</reference>
<dbReference type="InterPro" id="IPR032359">
    <property type="entry name" value="KwaB-like"/>
</dbReference>
<evidence type="ECO:0000313" key="1">
    <source>
        <dbReference type="EMBL" id="OUL64632.1"/>
    </source>
</evidence>
<dbReference type="Pfam" id="PF16162">
    <property type="entry name" value="KwaB"/>
    <property type="match status" value="1"/>
</dbReference>
<gene>
    <name evidence="1" type="ORF">HK16_03250</name>
</gene>
<evidence type="ECO:0000313" key="2">
    <source>
        <dbReference type="Proteomes" id="UP000195072"/>
    </source>
</evidence>
<sequence length="291" mass="32698">MTLNLFALTNDPARRILRIPLSSDVQQEISHEFLEQENSFDTLNQAELVFDGKYKPDAGESLIIRDYDDIDNLHGAIANPLSIPEIRADVDEFACVKALFSGYDKAGKKVALIQGFDRRRIISRAGISLYHSNNVYKKVDDVGLSLDVRLAATLVDDTLKFVSFHNARQIFDLSQYYVEATDNDLTDFAAIPALDIKDKAAFLLSADAWIRRKVALIQQSRILEIVPMNVIKDVASSFGITITISSVDGVEAILLPDKKSDLKMILRFLDEDYYRSSLSSRNFITNSKRLA</sequence>
<accession>A0A252EEB0</accession>
<dbReference type="Proteomes" id="UP000195072">
    <property type="component" value="Unassembled WGS sequence"/>
</dbReference>
<evidence type="ECO:0008006" key="3">
    <source>
        <dbReference type="Google" id="ProtNLM"/>
    </source>
</evidence>
<comment type="caution">
    <text evidence="1">The sequence shown here is derived from an EMBL/GenBank/DDBJ whole genome shotgun (WGS) entry which is preliminary data.</text>
</comment>
<dbReference type="AlphaFoldDB" id="A0A252EEB0"/>
<protein>
    <recommendedName>
        <fullName evidence="3">DUF4868 domain-containing protein</fullName>
    </recommendedName>
</protein>
<proteinExistence type="predicted"/>
<organism evidence="1 2">
    <name type="scientific">Acetobacter senegalensis</name>
    <dbReference type="NCBI Taxonomy" id="446692"/>
    <lineage>
        <taxon>Bacteria</taxon>
        <taxon>Pseudomonadati</taxon>
        <taxon>Pseudomonadota</taxon>
        <taxon>Alphaproteobacteria</taxon>
        <taxon>Acetobacterales</taxon>
        <taxon>Acetobacteraceae</taxon>
        <taxon>Acetobacter</taxon>
    </lineage>
</organism>